<keyword evidence="1" id="KW-0812">Transmembrane</keyword>
<name>A0A354M2D3_9BACT</name>
<evidence type="ECO:0000313" key="3">
    <source>
        <dbReference type="Proteomes" id="UP000262954"/>
    </source>
</evidence>
<sequence>MIKSIFLTMIQRVQSFYLFLVAALVLSMLFMPLAGYSNADGNWQFWAMGVYTMADPAQMVLPAWPIAILIALMGLLACISIFLYKNRILQMKFCLFNGLMLLAFYPIFFLYLWVNGKSLAATSSLAAALVIPLVAVILEYMAYRKINQDEQLVRSADRIR</sequence>
<dbReference type="EMBL" id="DNWC01000086">
    <property type="protein sequence ID" value="HBJ08672.1"/>
    <property type="molecule type" value="Genomic_DNA"/>
</dbReference>
<protein>
    <submittedName>
        <fullName evidence="2">DUF4293 domain-containing protein</fullName>
    </submittedName>
</protein>
<comment type="caution">
    <text evidence="2">The sequence shown here is derived from an EMBL/GenBank/DDBJ whole genome shotgun (WGS) entry which is preliminary data.</text>
</comment>
<keyword evidence="1" id="KW-0472">Membrane</keyword>
<evidence type="ECO:0000256" key="1">
    <source>
        <dbReference type="SAM" id="Phobius"/>
    </source>
</evidence>
<organism evidence="2 3">
    <name type="scientific">Coprobacter fastidiosus</name>
    <dbReference type="NCBI Taxonomy" id="1099853"/>
    <lineage>
        <taxon>Bacteria</taxon>
        <taxon>Pseudomonadati</taxon>
        <taxon>Bacteroidota</taxon>
        <taxon>Bacteroidia</taxon>
        <taxon>Bacteroidales</taxon>
        <taxon>Barnesiellaceae</taxon>
        <taxon>Coprobacter</taxon>
    </lineage>
</organism>
<accession>A0A354M2D3</accession>
<gene>
    <name evidence="2" type="ORF">DDY73_06665</name>
</gene>
<reference evidence="2 3" key="1">
    <citation type="journal article" date="2018" name="Nat. Biotechnol.">
        <title>A standardized bacterial taxonomy based on genome phylogeny substantially revises the tree of life.</title>
        <authorList>
            <person name="Parks D.H."/>
            <person name="Chuvochina M."/>
            <person name="Waite D.W."/>
            <person name="Rinke C."/>
            <person name="Skarshewski A."/>
            <person name="Chaumeil P.A."/>
            <person name="Hugenholtz P."/>
        </authorList>
    </citation>
    <scope>NUCLEOTIDE SEQUENCE [LARGE SCALE GENOMIC DNA]</scope>
    <source>
        <strain evidence="2">UBA11482</strain>
    </source>
</reference>
<feature type="transmembrane region" description="Helical" evidence="1">
    <location>
        <begin position="119"/>
        <end position="138"/>
    </location>
</feature>
<evidence type="ECO:0000313" key="2">
    <source>
        <dbReference type="EMBL" id="HBJ08672.1"/>
    </source>
</evidence>
<dbReference type="AlphaFoldDB" id="A0A354M2D3"/>
<dbReference type="Pfam" id="PF14126">
    <property type="entry name" value="DUF4293"/>
    <property type="match status" value="1"/>
</dbReference>
<dbReference type="Proteomes" id="UP000262954">
    <property type="component" value="Unassembled WGS sequence"/>
</dbReference>
<proteinExistence type="predicted"/>
<feature type="transmembrane region" description="Helical" evidence="1">
    <location>
        <begin position="63"/>
        <end position="84"/>
    </location>
</feature>
<feature type="transmembrane region" description="Helical" evidence="1">
    <location>
        <begin position="93"/>
        <end position="113"/>
    </location>
</feature>
<dbReference type="InterPro" id="IPR025635">
    <property type="entry name" value="DUF4293"/>
</dbReference>
<keyword evidence="1" id="KW-1133">Transmembrane helix</keyword>